<organism evidence="1 2">
    <name type="scientific">Aureobasidium vineae</name>
    <dbReference type="NCBI Taxonomy" id="2773715"/>
    <lineage>
        <taxon>Eukaryota</taxon>
        <taxon>Fungi</taxon>
        <taxon>Dikarya</taxon>
        <taxon>Ascomycota</taxon>
        <taxon>Pezizomycotina</taxon>
        <taxon>Dothideomycetes</taxon>
        <taxon>Dothideomycetidae</taxon>
        <taxon>Dothideales</taxon>
        <taxon>Saccotheciaceae</taxon>
        <taxon>Aureobasidium</taxon>
    </lineage>
</organism>
<dbReference type="EMBL" id="CAIJEN010000003">
    <property type="protein sequence ID" value="CAD0084454.1"/>
    <property type="molecule type" value="Genomic_DNA"/>
</dbReference>
<dbReference type="PANTHER" id="PTHR47438">
    <property type="entry name" value="PHOSPHATE METABOLISM PROTEIN 8-RELATED"/>
    <property type="match status" value="1"/>
</dbReference>
<evidence type="ECO:0000313" key="2">
    <source>
        <dbReference type="Proteomes" id="UP000716446"/>
    </source>
</evidence>
<dbReference type="Proteomes" id="UP000716446">
    <property type="component" value="Unassembled WGS sequence"/>
</dbReference>
<evidence type="ECO:0000313" key="1">
    <source>
        <dbReference type="EMBL" id="CAD0084454.1"/>
    </source>
</evidence>
<protein>
    <recommendedName>
        <fullName evidence="3">Pyrimidine 5-nucleotidase</fullName>
    </recommendedName>
</protein>
<dbReference type="GO" id="GO:0009166">
    <property type="term" value="P:nucleotide catabolic process"/>
    <property type="evidence" value="ECO:0007669"/>
    <property type="project" value="TreeGrafter"/>
</dbReference>
<dbReference type="GO" id="GO:0008252">
    <property type="term" value="F:nucleotidase activity"/>
    <property type="evidence" value="ECO:0007669"/>
    <property type="project" value="TreeGrafter"/>
</dbReference>
<dbReference type="InterPro" id="IPR052791">
    <property type="entry name" value="SSM1_domain"/>
</dbReference>
<dbReference type="GO" id="GO:0006206">
    <property type="term" value="P:pyrimidine nucleobase metabolic process"/>
    <property type="evidence" value="ECO:0007669"/>
    <property type="project" value="TreeGrafter"/>
</dbReference>
<dbReference type="Gene3D" id="3.40.50.1000">
    <property type="entry name" value="HAD superfamily/HAD-like"/>
    <property type="match status" value="1"/>
</dbReference>
<dbReference type="AlphaFoldDB" id="A0A9N8JAM1"/>
<accession>A0A9N8JAM1</accession>
<proteinExistence type="predicted"/>
<dbReference type="PANTHER" id="PTHR47438:SF1">
    <property type="entry name" value="PHOSPHATE METABOLISM PROTEIN 8-RELATED"/>
    <property type="match status" value="1"/>
</dbReference>
<keyword evidence="2" id="KW-1185">Reference proteome</keyword>
<dbReference type="SUPFAM" id="SSF56784">
    <property type="entry name" value="HAD-like"/>
    <property type="match status" value="1"/>
</dbReference>
<comment type="caution">
    <text evidence="1">The sequence shown here is derived from an EMBL/GenBank/DDBJ whole genome shotgun (WGS) entry which is preliminary data.</text>
</comment>
<name>A0A9N8JAM1_9PEZI</name>
<dbReference type="Gene3D" id="1.10.150.450">
    <property type="match status" value="1"/>
</dbReference>
<sequence length="200" mass="22715">MADNRKLFFFDIDNCSHLSLSREDANELHTRYYKDYGLAIEGLVRHHKVDALEYNEKVDDALPLEDIMSPDPKLRKLLEDLDTSKVKPWLFTNAYINHGRRVVKLLGVEDMFEGITYCDYSAARFLCKPSPDMFKKAMAEAGVTVAEDCYFVAGATKMGWTAAHLVEPGVTAPTSQVSKYQISNLQELKSIFPQFFKSTS</sequence>
<reference evidence="1" key="1">
    <citation type="submission" date="2020-06" db="EMBL/GenBank/DDBJ databases">
        <authorList>
            <person name="Onetto C."/>
        </authorList>
    </citation>
    <scope>NUCLEOTIDE SEQUENCE</scope>
</reference>
<dbReference type="InterPro" id="IPR023214">
    <property type="entry name" value="HAD_sf"/>
</dbReference>
<evidence type="ECO:0008006" key="3">
    <source>
        <dbReference type="Google" id="ProtNLM"/>
    </source>
</evidence>
<gene>
    <name evidence="1" type="ORF">AWRI4619_LOCUS3021</name>
</gene>
<dbReference type="InterPro" id="IPR036412">
    <property type="entry name" value="HAD-like_sf"/>
</dbReference>
<dbReference type="Pfam" id="PF00702">
    <property type="entry name" value="Hydrolase"/>
    <property type="match status" value="1"/>
</dbReference>